<feature type="transmembrane region" description="Helical" evidence="8">
    <location>
        <begin position="359"/>
        <end position="381"/>
    </location>
</feature>
<dbReference type="SUPFAM" id="SSF103473">
    <property type="entry name" value="MFS general substrate transporter"/>
    <property type="match status" value="1"/>
</dbReference>
<dbReference type="PANTHER" id="PTHR23502:SF132">
    <property type="entry name" value="POLYAMINE TRANSPORTER 2-RELATED"/>
    <property type="match status" value="1"/>
</dbReference>
<evidence type="ECO:0000256" key="2">
    <source>
        <dbReference type="ARBA" id="ARBA00006236"/>
    </source>
</evidence>
<comment type="subcellular location">
    <subcellularLocation>
        <location evidence="1">Cell membrane</location>
        <topology evidence="1">Multi-pass membrane protein</topology>
    </subcellularLocation>
</comment>
<comment type="caution">
    <text evidence="10">The sequence shown here is derived from an EMBL/GenBank/DDBJ whole genome shotgun (WGS) entry which is preliminary data.</text>
</comment>
<keyword evidence="7 8" id="KW-0472">Membrane</keyword>
<dbReference type="Pfam" id="PF07690">
    <property type="entry name" value="MFS_1"/>
    <property type="match status" value="1"/>
</dbReference>
<sequence length="391" mass="43047">MVKNKNSKVFLLLFTGSLTAFGPIMTDVYLPAFPQMQQYFGTSVSLVQLSLTFGMLGLALGQLFLGPVSDKYGRVRPLAFSLGVFSLATVACIFSPTIYYFLFFRLVQGIFGAGCVVIARSIIVDLYSGRELSVFFSLLAGIQGIAPIAAPVLGGVMMNVTDWRGIFGILFAFGMILFFMTFVFRESHSREKRVQGSTFSALKGFVPILKNRRFMRYVLTQALAFGVFFAYIAASPFIFQSHYRLSPAQYSLCFGANAFCIMIGSVLVSFFRNEQKVLSMMTKVFLLLSVFTAAALIMELSFIVVEGMFVLLALCFGTIMPPTTSLALDLERTNSGCASAILGFFQFLFGSLVSPLVGIGNLFVTTGIIILVCSFLVYLFCPKQFKDSRSQ</sequence>
<feature type="transmembrane region" description="Helical" evidence="8">
    <location>
        <begin position="284"/>
        <end position="303"/>
    </location>
</feature>
<evidence type="ECO:0000259" key="9">
    <source>
        <dbReference type="PROSITE" id="PS50850"/>
    </source>
</evidence>
<feature type="transmembrane region" description="Helical" evidence="8">
    <location>
        <begin position="42"/>
        <end position="66"/>
    </location>
</feature>
<comment type="similarity">
    <text evidence="2">Belongs to the major facilitator superfamily. Bcr/CmlA family.</text>
</comment>
<feature type="transmembrane region" description="Helical" evidence="8">
    <location>
        <begin position="165"/>
        <end position="184"/>
    </location>
</feature>
<keyword evidence="4" id="KW-1003">Cell membrane</keyword>
<reference evidence="10 11" key="1">
    <citation type="submission" date="2020-08" db="EMBL/GenBank/DDBJ databases">
        <title>Genome public.</title>
        <authorList>
            <person name="Liu C."/>
            <person name="Sun Q."/>
        </authorList>
    </citation>
    <scope>NUCLEOTIDE SEQUENCE [LARGE SCALE GENOMIC DNA]</scope>
    <source>
        <strain evidence="10 11">NSJ-56</strain>
    </source>
</reference>
<dbReference type="InterPro" id="IPR036259">
    <property type="entry name" value="MFS_trans_sf"/>
</dbReference>
<dbReference type="Proteomes" id="UP000646484">
    <property type="component" value="Unassembled WGS sequence"/>
</dbReference>
<proteinExistence type="inferred from homology"/>
<protein>
    <submittedName>
        <fullName evidence="10">Multidrug effflux MFS transporter</fullName>
    </submittedName>
</protein>
<evidence type="ECO:0000256" key="8">
    <source>
        <dbReference type="SAM" id="Phobius"/>
    </source>
</evidence>
<dbReference type="CDD" id="cd17320">
    <property type="entry name" value="MFS_MdfA_MDR_like"/>
    <property type="match status" value="1"/>
</dbReference>
<evidence type="ECO:0000256" key="6">
    <source>
        <dbReference type="ARBA" id="ARBA00022989"/>
    </source>
</evidence>
<feature type="transmembrane region" description="Helical" evidence="8">
    <location>
        <begin position="335"/>
        <end position="353"/>
    </location>
</feature>
<feature type="transmembrane region" description="Helical" evidence="8">
    <location>
        <begin position="217"/>
        <end position="237"/>
    </location>
</feature>
<dbReference type="InterPro" id="IPR004812">
    <property type="entry name" value="Efflux_drug-R_Bcr/CmlA"/>
</dbReference>
<dbReference type="PROSITE" id="PS50850">
    <property type="entry name" value="MFS"/>
    <property type="match status" value="1"/>
</dbReference>
<keyword evidence="5 8" id="KW-0812">Transmembrane</keyword>
<keyword evidence="6 8" id="KW-1133">Transmembrane helix</keyword>
<dbReference type="InterPro" id="IPR020846">
    <property type="entry name" value="MFS_dom"/>
</dbReference>
<feature type="transmembrane region" description="Helical" evidence="8">
    <location>
        <begin position="134"/>
        <end position="153"/>
    </location>
</feature>
<dbReference type="RefSeq" id="WP_186977104.1">
    <property type="nucleotide sequence ID" value="NZ_JACOOH010000006.1"/>
</dbReference>
<feature type="transmembrane region" description="Helical" evidence="8">
    <location>
        <begin position="78"/>
        <end position="102"/>
    </location>
</feature>
<feature type="domain" description="Major facilitator superfamily (MFS) profile" evidence="9">
    <location>
        <begin position="8"/>
        <end position="385"/>
    </location>
</feature>
<keyword evidence="11" id="KW-1185">Reference proteome</keyword>
<organism evidence="10 11">
    <name type="scientific">Butyricimonas hominis</name>
    <dbReference type="NCBI Taxonomy" id="2763032"/>
    <lineage>
        <taxon>Bacteria</taxon>
        <taxon>Pseudomonadati</taxon>
        <taxon>Bacteroidota</taxon>
        <taxon>Bacteroidia</taxon>
        <taxon>Bacteroidales</taxon>
        <taxon>Odoribacteraceae</taxon>
        <taxon>Butyricimonas</taxon>
    </lineage>
</organism>
<dbReference type="EMBL" id="JACOOH010000006">
    <property type="protein sequence ID" value="MBC5622427.1"/>
    <property type="molecule type" value="Genomic_DNA"/>
</dbReference>
<evidence type="ECO:0000313" key="11">
    <source>
        <dbReference type="Proteomes" id="UP000646484"/>
    </source>
</evidence>
<keyword evidence="3" id="KW-0813">Transport</keyword>
<evidence type="ECO:0000256" key="4">
    <source>
        <dbReference type="ARBA" id="ARBA00022475"/>
    </source>
</evidence>
<evidence type="ECO:0000313" key="10">
    <source>
        <dbReference type="EMBL" id="MBC5622427.1"/>
    </source>
</evidence>
<evidence type="ECO:0000256" key="3">
    <source>
        <dbReference type="ARBA" id="ARBA00022448"/>
    </source>
</evidence>
<evidence type="ECO:0000256" key="1">
    <source>
        <dbReference type="ARBA" id="ARBA00004651"/>
    </source>
</evidence>
<dbReference type="Gene3D" id="1.20.1720.10">
    <property type="entry name" value="Multidrug resistance protein D"/>
    <property type="match status" value="1"/>
</dbReference>
<feature type="transmembrane region" description="Helical" evidence="8">
    <location>
        <begin position="108"/>
        <end position="127"/>
    </location>
</feature>
<evidence type="ECO:0000256" key="5">
    <source>
        <dbReference type="ARBA" id="ARBA00022692"/>
    </source>
</evidence>
<gene>
    <name evidence="10" type="ORF">H8S64_15105</name>
</gene>
<name>A0ABR7D3A9_9BACT</name>
<dbReference type="InterPro" id="IPR011701">
    <property type="entry name" value="MFS"/>
</dbReference>
<dbReference type="PANTHER" id="PTHR23502">
    <property type="entry name" value="MAJOR FACILITATOR SUPERFAMILY"/>
    <property type="match status" value="1"/>
</dbReference>
<dbReference type="NCBIfam" id="TIGR00710">
    <property type="entry name" value="efflux_Bcr_CflA"/>
    <property type="match status" value="1"/>
</dbReference>
<evidence type="ECO:0000256" key="7">
    <source>
        <dbReference type="ARBA" id="ARBA00023136"/>
    </source>
</evidence>
<feature type="transmembrane region" description="Helical" evidence="8">
    <location>
        <begin position="309"/>
        <end position="328"/>
    </location>
</feature>
<feature type="transmembrane region" description="Helical" evidence="8">
    <location>
        <begin position="249"/>
        <end position="272"/>
    </location>
</feature>
<accession>A0ABR7D3A9</accession>